<reference evidence="6 7" key="1">
    <citation type="submission" date="2018-10" db="EMBL/GenBank/DDBJ databases">
        <title>Comparative functional genomics of the obligate endosymbiont Buchnera aphidicola.</title>
        <authorList>
            <person name="Chong R.A."/>
        </authorList>
    </citation>
    <scope>NUCLEOTIDE SEQUENCE [LARGE SCALE GENOMIC DNA]</scope>
    <source>
        <strain evidence="6 7">Ska</strain>
    </source>
</reference>
<evidence type="ECO:0000256" key="2">
    <source>
        <dbReference type="ARBA" id="ARBA00009275"/>
    </source>
</evidence>
<dbReference type="OrthoDB" id="9810005at2"/>
<dbReference type="CDD" id="cd01310">
    <property type="entry name" value="TatD_DNAse"/>
    <property type="match status" value="1"/>
</dbReference>
<evidence type="ECO:0000256" key="1">
    <source>
        <dbReference type="ARBA" id="ARBA00001968"/>
    </source>
</evidence>
<dbReference type="NCBIfam" id="TIGR00010">
    <property type="entry name" value="YchF/TatD family DNA exonuclease"/>
    <property type="match status" value="1"/>
</dbReference>
<dbReference type="EMBL" id="CP032999">
    <property type="protein sequence ID" value="QCI26195.1"/>
    <property type="molecule type" value="Genomic_DNA"/>
</dbReference>
<dbReference type="Pfam" id="PF01026">
    <property type="entry name" value="TatD_DNase"/>
    <property type="match status" value="1"/>
</dbReference>
<evidence type="ECO:0000256" key="4">
    <source>
        <dbReference type="ARBA" id="ARBA00022801"/>
    </source>
</evidence>
<dbReference type="Proteomes" id="UP000298685">
    <property type="component" value="Chromosome"/>
</dbReference>
<dbReference type="PANTHER" id="PTHR46124">
    <property type="entry name" value="D-AMINOACYL-TRNA DEACYLASE"/>
    <property type="match status" value="1"/>
</dbReference>
<dbReference type="GO" id="GO:0046872">
    <property type="term" value="F:metal ion binding"/>
    <property type="evidence" value="ECO:0007669"/>
    <property type="project" value="UniProtKB-KW"/>
</dbReference>
<evidence type="ECO:0000313" key="7">
    <source>
        <dbReference type="Proteomes" id="UP000298685"/>
    </source>
</evidence>
<feature type="binding site" evidence="5">
    <location>
        <position position="95"/>
    </location>
    <ligand>
        <name>a divalent metal cation</name>
        <dbReference type="ChEBI" id="CHEBI:60240"/>
        <label>1</label>
    </ligand>
</feature>
<feature type="binding site" evidence="5">
    <location>
        <position position="9"/>
    </location>
    <ligand>
        <name>a divalent metal cation</name>
        <dbReference type="ChEBI" id="CHEBI:60240"/>
        <label>1</label>
    </ligand>
</feature>
<dbReference type="AlphaFoldDB" id="A0A4D6YMD9"/>
<accession>A0A4D6YMD9</accession>
<sequence length="263" mass="30542">MYLIDSHCHLNIIKNQNKNIHHILKKAYQNSVKLILNIAISIDDYITSYQDFKYNKNILYSCGIHPLHTSLNDKNNISELEKLISSQKQIIALGETGLDFLKKENKKNIQIDKFQQHIYLSIKHKKPIIIHTRNAEYDTINILSNKNFLSCNGIIHSFTGSINLARKLLNLGFYISFSGIITFKNALYLKEIIQFIPINRILIETDSPYISPEPFRGKYNQPANLLYIAKHLAKIKNISLIEISRILKKNFFQLFDISKNHTN</sequence>
<name>A0A4D6YMD9_9GAMM</name>
<organism evidence="6 7">
    <name type="scientific">Buchnera aphidicola</name>
    <name type="common">Sarucallis kahawaluokalani</name>
    <dbReference type="NCBI Taxonomy" id="1241878"/>
    <lineage>
        <taxon>Bacteria</taxon>
        <taxon>Pseudomonadati</taxon>
        <taxon>Pseudomonadota</taxon>
        <taxon>Gammaproteobacteria</taxon>
        <taxon>Enterobacterales</taxon>
        <taxon>Erwiniaceae</taxon>
        <taxon>Buchnera</taxon>
    </lineage>
</organism>
<dbReference type="InterPro" id="IPR032466">
    <property type="entry name" value="Metal_Hydrolase"/>
</dbReference>
<keyword evidence="4" id="KW-0378">Hydrolase</keyword>
<evidence type="ECO:0000256" key="3">
    <source>
        <dbReference type="ARBA" id="ARBA00022723"/>
    </source>
</evidence>
<proteinExistence type="inferred from homology"/>
<feature type="binding site" evidence="5">
    <location>
        <position position="156"/>
    </location>
    <ligand>
        <name>a divalent metal cation</name>
        <dbReference type="ChEBI" id="CHEBI:60240"/>
        <label>2</label>
    </ligand>
</feature>
<dbReference type="InterPro" id="IPR015991">
    <property type="entry name" value="TatD/YcfH-like"/>
</dbReference>
<dbReference type="RefSeq" id="WP_158350638.1">
    <property type="nucleotide sequence ID" value="NZ_CP032999.1"/>
</dbReference>
<feature type="binding site" evidence="5">
    <location>
        <position position="7"/>
    </location>
    <ligand>
        <name>a divalent metal cation</name>
        <dbReference type="ChEBI" id="CHEBI:60240"/>
        <label>1</label>
    </ligand>
</feature>
<dbReference type="InterPro" id="IPR018228">
    <property type="entry name" value="DNase_TatD-rel_CS"/>
</dbReference>
<dbReference type="FunFam" id="3.20.20.140:FF:000005">
    <property type="entry name" value="TatD family hydrolase"/>
    <property type="match status" value="1"/>
</dbReference>
<keyword evidence="3 5" id="KW-0479">Metal-binding</keyword>
<dbReference type="PANTHER" id="PTHR46124:SF2">
    <property type="entry name" value="D-AMINOACYL-TRNA DEACYLASE"/>
    <property type="match status" value="1"/>
</dbReference>
<dbReference type="InterPro" id="IPR001130">
    <property type="entry name" value="TatD-like"/>
</dbReference>
<dbReference type="PROSITE" id="PS01137">
    <property type="entry name" value="TATD_1"/>
    <property type="match status" value="1"/>
</dbReference>
<evidence type="ECO:0000313" key="6">
    <source>
        <dbReference type="EMBL" id="QCI26195.1"/>
    </source>
</evidence>
<gene>
    <name evidence="6" type="ORF">D9V78_01225</name>
</gene>
<feature type="binding site" evidence="5">
    <location>
        <position position="206"/>
    </location>
    <ligand>
        <name>a divalent metal cation</name>
        <dbReference type="ChEBI" id="CHEBI:60240"/>
        <label>1</label>
    </ligand>
</feature>
<protein>
    <submittedName>
        <fullName evidence="6">TatD family deoxyribonuclease</fullName>
    </submittedName>
</protein>
<dbReference type="Gene3D" id="3.20.20.140">
    <property type="entry name" value="Metal-dependent hydrolases"/>
    <property type="match status" value="1"/>
</dbReference>
<comment type="similarity">
    <text evidence="2">Belongs to the metallo-dependent hydrolases superfamily. TatD-type hydrolase family.</text>
</comment>
<dbReference type="GO" id="GO:0004536">
    <property type="term" value="F:DNA nuclease activity"/>
    <property type="evidence" value="ECO:0007669"/>
    <property type="project" value="InterPro"/>
</dbReference>
<dbReference type="PIRSF" id="PIRSF005902">
    <property type="entry name" value="DNase_TatD"/>
    <property type="match status" value="1"/>
</dbReference>
<dbReference type="SUPFAM" id="SSF51556">
    <property type="entry name" value="Metallo-dependent hydrolases"/>
    <property type="match status" value="1"/>
</dbReference>
<evidence type="ECO:0000256" key="5">
    <source>
        <dbReference type="PIRSR" id="PIRSR005902-1"/>
    </source>
</evidence>
<comment type="cofactor">
    <cofactor evidence="1">
        <name>a divalent metal cation</name>
        <dbReference type="ChEBI" id="CHEBI:60240"/>
    </cofactor>
</comment>
<feature type="binding site" evidence="5">
    <location>
        <position position="131"/>
    </location>
    <ligand>
        <name>a divalent metal cation</name>
        <dbReference type="ChEBI" id="CHEBI:60240"/>
        <label>2</label>
    </ligand>
</feature>
<dbReference type="GO" id="GO:0016788">
    <property type="term" value="F:hydrolase activity, acting on ester bonds"/>
    <property type="evidence" value="ECO:0007669"/>
    <property type="project" value="InterPro"/>
</dbReference>